<feature type="compositionally biased region" description="Basic and acidic residues" evidence="1">
    <location>
        <begin position="433"/>
        <end position="453"/>
    </location>
</feature>
<dbReference type="AlphaFoldDB" id="A0A0S2DNX0"/>
<sequence length="618" mass="67839">MKLEALTVALRPRTAWEACELGMALVRRNAGAIWKPWLLVTLPLLVLLNAAGWALDLLWLSGLLMWWLKPWFDRIPLYVISRAVFGETPTPRQTVRAALRWGGRWWLPYLTWRRLGPARPLYLPVDLLEGGDSGEARQRRAALGAPVYGVCSLLTLVCANFELVMILGLVFAGIMFVPFDYLPDTFKSLWDAFLEQPHWMNALFNALAWIAASLIEPFYVGAGFGLYLNRRTEIEGWDIEIVFRRLRARLSAAAAPALLALCVGVGLGAWLPQAMAQSGADRSAQFEGGDAPAADRETDQARIERQARERGEAIAAQMRRDAEAAARDAAGAVSEDATGEQAATEEAVSEEPASEEPASEEAQDDAAYEEEDAPSFPSVPIRGPGEKAADQPSTLDGLYGPARSDDRSLRNAVEQAMKDPTVAPKQKQTVWKSRAEADKPKTERRRDSRDFDGFKGLSGGLATGLELALWGVVALVVGALLFSMGRWLGWFRGGAFEEEPAPGELRNAALAEPEPLPDDIPTAIRRLWQGGRARDALALMYRAAVESMAQRAQVTLVPGATEAQCLRASRKLPLAEDRDAFARAVRVWQYAAYAQTLPGGDDFDDLVALLSRRFGWAA</sequence>
<reference evidence="3 4" key="1">
    <citation type="submission" date="2015-11" db="EMBL/GenBank/DDBJ databases">
        <title>Genome sequences of Lysobacter enzymogenes strain C3 and Lysobacter antibioticus ATCC 29479.</title>
        <authorList>
            <person name="Kobayashi D.Y."/>
        </authorList>
    </citation>
    <scope>NUCLEOTIDE SEQUENCE [LARGE SCALE GENOMIC DNA]</scope>
    <source>
        <strain evidence="3 4">C3</strain>
    </source>
</reference>
<dbReference type="KEGG" id="lez:GLE_5001"/>
<dbReference type="PATRIC" id="fig|69.6.peg.4929"/>
<feature type="transmembrane region" description="Helical" evidence="2">
    <location>
        <begin position="44"/>
        <end position="68"/>
    </location>
</feature>
<evidence type="ECO:0000313" key="4">
    <source>
        <dbReference type="Proteomes" id="UP000061569"/>
    </source>
</evidence>
<keyword evidence="2" id="KW-1133">Transmembrane helix</keyword>
<protein>
    <recommendedName>
        <fullName evidence="5">DUF4129 domain-containing protein</fullName>
    </recommendedName>
</protein>
<feature type="transmembrane region" description="Helical" evidence="2">
    <location>
        <begin position="147"/>
        <end position="179"/>
    </location>
</feature>
<accession>A0A0S2DNX0</accession>
<gene>
    <name evidence="3" type="ORF">GLE_5001</name>
</gene>
<feature type="compositionally biased region" description="Acidic residues" evidence="1">
    <location>
        <begin position="347"/>
        <end position="373"/>
    </location>
</feature>
<feature type="compositionally biased region" description="Basic and acidic residues" evidence="1">
    <location>
        <begin position="293"/>
        <end position="326"/>
    </location>
</feature>
<evidence type="ECO:0008006" key="5">
    <source>
        <dbReference type="Google" id="ProtNLM"/>
    </source>
</evidence>
<evidence type="ECO:0000256" key="1">
    <source>
        <dbReference type="SAM" id="MobiDB-lite"/>
    </source>
</evidence>
<dbReference type="Proteomes" id="UP000061569">
    <property type="component" value="Chromosome"/>
</dbReference>
<dbReference type="EMBL" id="CP013140">
    <property type="protein sequence ID" value="ALN60342.1"/>
    <property type="molecule type" value="Genomic_DNA"/>
</dbReference>
<dbReference type="OrthoDB" id="183980at2"/>
<feature type="region of interest" description="Disordered" evidence="1">
    <location>
        <begin position="281"/>
        <end position="453"/>
    </location>
</feature>
<keyword evidence="2" id="KW-0472">Membrane</keyword>
<feature type="compositionally biased region" description="Low complexity" evidence="1">
    <location>
        <begin position="327"/>
        <end position="346"/>
    </location>
</feature>
<organism evidence="3 4">
    <name type="scientific">Lysobacter enzymogenes</name>
    <dbReference type="NCBI Taxonomy" id="69"/>
    <lineage>
        <taxon>Bacteria</taxon>
        <taxon>Pseudomonadati</taxon>
        <taxon>Pseudomonadota</taxon>
        <taxon>Gammaproteobacteria</taxon>
        <taxon>Lysobacterales</taxon>
        <taxon>Lysobacteraceae</taxon>
        <taxon>Lysobacter</taxon>
    </lineage>
</organism>
<keyword evidence="2" id="KW-0812">Transmembrane</keyword>
<name>A0A0S2DNX0_LYSEN</name>
<evidence type="ECO:0000313" key="3">
    <source>
        <dbReference type="EMBL" id="ALN60342.1"/>
    </source>
</evidence>
<feature type="transmembrane region" description="Helical" evidence="2">
    <location>
        <begin position="467"/>
        <end position="488"/>
    </location>
</feature>
<feature type="transmembrane region" description="Helical" evidence="2">
    <location>
        <begin position="199"/>
        <end position="229"/>
    </location>
</feature>
<feature type="transmembrane region" description="Helical" evidence="2">
    <location>
        <begin position="250"/>
        <end position="271"/>
    </location>
</feature>
<evidence type="ECO:0000256" key="2">
    <source>
        <dbReference type="SAM" id="Phobius"/>
    </source>
</evidence>
<dbReference type="STRING" id="69.GLE_5001"/>
<proteinExistence type="predicted"/>